<dbReference type="EMBL" id="UOFX01000041">
    <property type="protein sequence ID" value="VAX08779.1"/>
    <property type="molecule type" value="Genomic_DNA"/>
</dbReference>
<dbReference type="InterPro" id="IPR000713">
    <property type="entry name" value="Mur_ligase_N"/>
</dbReference>
<evidence type="ECO:0000259" key="3">
    <source>
        <dbReference type="Pfam" id="PF02875"/>
    </source>
</evidence>
<dbReference type="Pfam" id="PF02875">
    <property type="entry name" value="Mur_ligase_C"/>
    <property type="match status" value="1"/>
</dbReference>
<sequence length="512" mass="54491">MAAHELNPQWQLSDLLSGMMAVSPKQERTIFGLTLDSREVLPGSLFLACAGGTSHGLDFLRQVVEKGAAAILCEAGGDWSQSRIEGLADESQVPLLYVPGLSQQLSLLAARFHNDPSSDLTVIGFTGTNGKTSCTQFLAEALRETTPCGLVGTLGSGFPGSLVMGRHTTPGPVELQATLADLREHGAQAVAMEVSSHALNQGRVAAVHFDLAVLTNLSRDHLDFHGDMAEYAAAKQCLFECPDLGCAVLNLDDPFGWQLLDAIAADVPVVAYGLSRPERPIPAQVEAWLWASEVVPTEQGLHIKLETSWGDGCFDSALLGRFNASNLLAVLAVLLKHGMPLELAMQRLAKLTTVSGRMEHFGGGTQPLVVVDYAHTPDALEQVITALRPHASGRLCCVFGCGGDRDQGKRPLMGAIAERLADLVILTDDNPRGEDGDQIIADILAGMKRPDAAKVQRNRAVAIDQAIAAATAGDLVLVSGKGHETVQQCGDLRLHFSDLEQVQNNLNEGENG</sequence>
<dbReference type="GO" id="GO:0051301">
    <property type="term" value="P:cell division"/>
    <property type="evidence" value="ECO:0007669"/>
    <property type="project" value="InterPro"/>
</dbReference>
<dbReference type="GO" id="GO:0005737">
    <property type="term" value="C:cytoplasm"/>
    <property type="evidence" value="ECO:0007669"/>
    <property type="project" value="InterPro"/>
</dbReference>
<evidence type="ECO:0000259" key="4">
    <source>
        <dbReference type="Pfam" id="PF08245"/>
    </source>
</evidence>
<dbReference type="InterPro" id="IPR004101">
    <property type="entry name" value="Mur_ligase_C"/>
</dbReference>
<feature type="domain" description="Mur ligase N-terminal catalytic" evidence="2">
    <location>
        <begin position="30"/>
        <end position="112"/>
    </location>
</feature>
<evidence type="ECO:0000256" key="1">
    <source>
        <dbReference type="ARBA" id="ARBA00005898"/>
    </source>
</evidence>
<evidence type="ECO:0000259" key="2">
    <source>
        <dbReference type="Pfam" id="PF01225"/>
    </source>
</evidence>
<dbReference type="PANTHER" id="PTHR23135">
    <property type="entry name" value="MUR LIGASE FAMILY MEMBER"/>
    <property type="match status" value="1"/>
</dbReference>
<proteinExistence type="inferred from homology"/>
<dbReference type="GO" id="GO:0005524">
    <property type="term" value="F:ATP binding"/>
    <property type="evidence" value="ECO:0007669"/>
    <property type="project" value="InterPro"/>
</dbReference>
<dbReference type="InterPro" id="IPR005761">
    <property type="entry name" value="UDP-N-AcMur-Glu-dNH2Pim_ligase"/>
</dbReference>
<dbReference type="NCBIfam" id="NF001126">
    <property type="entry name" value="PRK00139.1-4"/>
    <property type="match status" value="1"/>
</dbReference>
<dbReference type="InterPro" id="IPR036565">
    <property type="entry name" value="Mur-like_cat_sf"/>
</dbReference>
<accession>A0A3B1AS37</accession>
<dbReference type="Pfam" id="PF01225">
    <property type="entry name" value="Mur_ligase"/>
    <property type="match status" value="1"/>
</dbReference>
<dbReference type="SUPFAM" id="SSF63418">
    <property type="entry name" value="MurE/MurF N-terminal domain"/>
    <property type="match status" value="1"/>
</dbReference>
<name>A0A3B1AS37_9ZZZZ</name>
<protein>
    <submittedName>
        <fullName evidence="5">UDP-N-acetylmuramoylalanyl-D-glutamate--2,6-diaminopimelate ligase</fullName>
        <ecNumber evidence="5">6.3.2.13</ecNumber>
    </submittedName>
</protein>
<comment type="similarity">
    <text evidence="1">Belongs to the MurCDEF family. MurE subfamily.</text>
</comment>
<organism evidence="5">
    <name type="scientific">hydrothermal vent metagenome</name>
    <dbReference type="NCBI Taxonomy" id="652676"/>
    <lineage>
        <taxon>unclassified sequences</taxon>
        <taxon>metagenomes</taxon>
        <taxon>ecological metagenomes</taxon>
    </lineage>
</organism>
<keyword evidence="5" id="KW-0436">Ligase</keyword>
<dbReference type="NCBIfam" id="TIGR01085">
    <property type="entry name" value="murE"/>
    <property type="match status" value="1"/>
</dbReference>
<dbReference type="HAMAP" id="MF_00208">
    <property type="entry name" value="MurE"/>
    <property type="match status" value="1"/>
</dbReference>
<dbReference type="Gene3D" id="3.40.1190.10">
    <property type="entry name" value="Mur-like, catalytic domain"/>
    <property type="match status" value="1"/>
</dbReference>
<dbReference type="GO" id="GO:0008765">
    <property type="term" value="F:UDP-N-acetylmuramoylalanyl-D-glutamate-2,6-diaminopimelate ligase activity"/>
    <property type="evidence" value="ECO:0007669"/>
    <property type="project" value="UniProtKB-EC"/>
</dbReference>
<feature type="domain" description="Mur ligase central" evidence="4">
    <location>
        <begin position="126"/>
        <end position="333"/>
    </location>
</feature>
<dbReference type="PANTHER" id="PTHR23135:SF4">
    <property type="entry name" value="UDP-N-ACETYLMURAMOYL-L-ALANYL-D-GLUTAMATE--2,6-DIAMINOPIMELATE LIGASE MURE HOMOLOG, CHLOROPLASTIC"/>
    <property type="match status" value="1"/>
</dbReference>
<dbReference type="EC" id="6.3.2.13" evidence="5"/>
<dbReference type="InterPro" id="IPR013221">
    <property type="entry name" value="Mur_ligase_cen"/>
</dbReference>
<reference evidence="5" key="1">
    <citation type="submission" date="2018-06" db="EMBL/GenBank/DDBJ databases">
        <authorList>
            <person name="Zhirakovskaya E."/>
        </authorList>
    </citation>
    <scope>NUCLEOTIDE SEQUENCE</scope>
</reference>
<dbReference type="GO" id="GO:0008360">
    <property type="term" value="P:regulation of cell shape"/>
    <property type="evidence" value="ECO:0007669"/>
    <property type="project" value="InterPro"/>
</dbReference>
<dbReference type="Pfam" id="PF08245">
    <property type="entry name" value="Mur_ligase_M"/>
    <property type="match status" value="1"/>
</dbReference>
<feature type="domain" description="Mur ligase C-terminal" evidence="3">
    <location>
        <begin position="356"/>
        <end position="482"/>
    </location>
</feature>
<evidence type="ECO:0000313" key="5">
    <source>
        <dbReference type="EMBL" id="VAX08779.1"/>
    </source>
</evidence>
<dbReference type="Gene3D" id="3.40.1390.10">
    <property type="entry name" value="MurE/MurF, N-terminal domain"/>
    <property type="match status" value="1"/>
</dbReference>
<dbReference type="InterPro" id="IPR035911">
    <property type="entry name" value="MurE/MurF_N"/>
</dbReference>
<gene>
    <name evidence="5" type="ORF">MNBD_GAMMA26-1062</name>
</gene>
<dbReference type="SUPFAM" id="SSF53623">
    <property type="entry name" value="MurD-like peptide ligases, catalytic domain"/>
    <property type="match status" value="1"/>
</dbReference>
<dbReference type="InterPro" id="IPR036615">
    <property type="entry name" value="Mur_ligase_C_dom_sf"/>
</dbReference>
<dbReference type="Gene3D" id="3.90.190.20">
    <property type="entry name" value="Mur ligase, C-terminal domain"/>
    <property type="match status" value="1"/>
</dbReference>
<dbReference type="AlphaFoldDB" id="A0A3B1AS37"/>
<dbReference type="SUPFAM" id="SSF53244">
    <property type="entry name" value="MurD-like peptide ligases, peptide-binding domain"/>
    <property type="match status" value="1"/>
</dbReference>